<accession>A0A0F7L7B1</accession>
<reference evidence="2" key="2">
    <citation type="submission" date="2015-03" db="EMBL/GenBank/DDBJ databases">
        <authorList>
            <person name="Chow C.-E.T."/>
            <person name="Winget D.M."/>
            <person name="White R.A.III."/>
            <person name="Hallam S.J."/>
            <person name="Suttle C.A."/>
        </authorList>
    </citation>
    <scope>NUCLEOTIDE SEQUENCE</scope>
    <source>
        <strain evidence="2">Oxic1_8</strain>
    </source>
</reference>
<dbReference type="EMBL" id="KR029603">
    <property type="protein sequence ID" value="AKH48444.1"/>
    <property type="molecule type" value="Genomic_DNA"/>
</dbReference>
<proteinExistence type="predicted"/>
<organism evidence="2">
    <name type="scientific">uncultured marine virus</name>
    <dbReference type="NCBI Taxonomy" id="186617"/>
    <lineage>
        <taxon>Viruses</taxon>
        <taxon>environmental samples</taxon>
    </lineage>
</organism>
<feature type="compositionally biased region" description="Basic residues" evidence="1">
    <location>
        <begin position="66"/>
        <end position="78"/>
    </location>
</feature>
<evidence type="ECO:0000256" key="1">
    <source>
        <dbReference type="SAM" id="MobiDB-lite"/>
    </source>
</evidence>
<sequence>MVIPITRLRTLAPGHRSTGRSRCSTIVVVFGSPARSGRNSGRSYRISPTTRRSGSRARSSQISHGIRSRPNRPAHRRPTRCDRSSICPAGSTFAASIQPRRSTPTATRLSR</sequence>
<feature type="region of interest" description="Disordered" evidence="1">
    <location>
        <begin position="32"/>
        <end position="111"/>
    </location>
</feature>
<feature type="compositionally biased region" description="Polar residues" evidence="1">
    <location>
        <begin position="37"/>
        <end position="50"/>
    </location>
</feature>
<protein>
    <submittedName>
        <fullName evidence="2">Uncharacterized protein</fullName>
    </submittedName>
</protein>
<reference evidence="2" key="1">
    <citation type="journal article" date="2015" name="Front. Microbiol.">
        <title>Combining genomic sequencing methods to explore viral diversity and reveal potential virus-host interactions.</title>
        <authorList>
            <person name="Chow C.E."/>
            <person name="Winget D.M."/>
            <person name="White R.A.III."/>
            <person name="Hallam S.J."/>
            <person name="Suttle C.A."/>
        </authorList>
    </citation>
    <scope>NUCLEOTIDE SEQUENCE</scope>
    <source>
        <strain evidence="2">Oxic1_8</strain>
    </source>
</reference>
<feature type="compositionally biased region" description="Polar residues" evidence="1">
    <location>
        <begin position="93"/>
        <end position="111"/>
    </location>
</feature>
<name>A0A0F7L7B1_9VIRU</name>
<evidence type="ECO:0000313" key="2">
    <source>
        <dbReference type="EMBL" id="AKH48444.1"/>
    </source>
</evidence>